<feature type="compositionally biased region" description="Basic and acidic residues" evidence="1">
    <location>
        <begin position="1"/>
        <end position="13"/>
    </location>
</feature>
<evidence type="ECO:0000256" key="1">
    <source>
        <dbReference type="SAM" id="MobiDB-lite"/>
    </source>
</evidence>
<evidence type="ECO:0000313" key="3">
    <source>
        <dbReference type="Proteomes" id="UP000789901"/>
    </source>
</evidence>
<sequence length="87" mass="9746">MIFSSEERSEHIVSPKTNKKKKVSNAIHSEVLPNESVELSQPKIQSFTSPRVVKKSVSSDNTSRRKSDLEKLLKDTEKLAPICPSLP</sequence>
<keyword evidence="3" id="KW-1185">Reference proteome</keyword>
<feature type="non-terminal residue" evidence="2">
    <location>
        <position position="87"/>
    </location>
</feature>
<organism evidence="2 3">
    <name type="scientific">Gigaspora margarita</name>
    <dbReference type="NCBI Taxonomy" id="4874"/>
    <lineage>
        <taxon>Eukaryota</taxon>
        <taxon>Fungi</taxon>
        <taxon>Fungi incertae sedis</taxon>
        <taxon>Mucoromycota</taxon>
        <taxon>Glomeromycotina</taxon>
        <taxon>Glomeromycetes</taxon>
        <taxon>Diversisporales</taxon>
        <taxon>Gigasporaceae</taxon>
        <taxon>Gigaspora</taxon>
    </lineage>
</organism>
<feature type="compositionally biased region" description="Basic and acidic residues" evidence="1">
    <location>
        <begin position="62"/>
        <end position="71"/>
    </location>
</feature>
<accession>A0ABN7WM74</accession>
<feature type="region of interest" description="Disordered" evidence="1">
    <location>
        <begin position="1"/>
        <end position="71"/>
    </location>
</feature>
<reference evidence="2 3" key="1">
    <citation type="submission" date="2021-06" db="EMBL/GenBank/DDBJ databases">
        <authorList>
            <person name="Kallberg Y."/>
            <person name="Tangrot J."/>
            <person name="Rosling A."/>
        </authorList>
    </citation>
    <scope>NUCLEOTIDE SEQUENCE [LARGE SCALE GENOMIC DNA]</scope>
    <source>
        <strain evidence="2 3">120-4 pot B 10/14</strain>
    </source>
</reference>
<comment type="caution">
    <text evidence="2">The sequence shown here is derived from an EMBL/GenBank/DDBJ whole genome shotgun (WGS) entry which is preliminary data.</text>
</comment>
<dbReference type="EMBL" id="CAJVQB010052189">
    <property type="protein sequence ID" value="CAG8835790.1"/>
    <property type="molecule type" value="Genomic_DNA"/>
</dbReference>
<proteinExistence type="predicted"/>
<gene>
    <name evidence="2" type="ORF">GMARGA_LOCUS32740</name>
</gene>
<name>A0ABN7WM74_GIGMA</name>
<evidence type="ECO:0000313" key="2">
    <source>
        <dbReference type="EMBL" id="CAG8835790.1"/>
    </source>
</evidence>
<feature type="compositionally biased region" description="Polar residues" evidence="1">
    <location>
        <begin position="37"/>
        <end position="49"/>
    </location>
</feature>
<dbReference type="Proteomes" id="UP000789901">
    <property type="component" value="Unassembled WGS sequence"/>
</dbReference>
<protein>
    <submittedName>
        <fullName evidence="2">30986_t:CDS:1</fullName>
    </submittedName>
</protein>